<keyword evidence="3" id="KW-1185">Reference proteome</keyword>
<dbReference type="Proteomes" id="UP000824540">
    <property type="component" value="Unassembled WGS sequence"/>
</dbReference>
<dbReference type="EMBL" id="JAFBMS010000402">
    <property type="protein sequence ID" value="KAG9331006.1"/>
    <property type="molecule type" value="Genomic_DNA"/>
</dbReference>
<name>A0A8T2MTV3_9TELE</name>
<reference evidence="2" key="1">
    <citation type="thesis" date="2021" institute="BYU ScholarsArchive" country="Provo, UT, USA">
        <title>Applications of and Algorithms for Genome Assembly and Genomic Analyses with an Emphasis on Marine Teleosts.</title>
        <authorList>
            <person name="Pickett B.D."/>
        </authorList>
    </citation>
    <scope>NUCLEOTIDE SEQUENCE</scope>
    <source>
        <strain evidence="2">HI-2016</strain>
    </source>
</reference>
<evidence type="ECO:0000313" key="3">
    <source>
        <dbReference type="Proteomes" id="UP000824540"/>
    </source>
</evidence>
<sequence length="65" mass="7081">PWPTKTEKSTAKDATLRTSVPKGSGSARARGRWHTLSRGEDGDCGGRLGAYSHVYNSLYDIISTR</sequence>
<feature type="compositionally biased region" description="Basic and acidic residues" evidence="1">
    <location>
        <begin position="1"/>
        <end position="15"/>
    </location>
</feature>
<feature type="region of interest" description="Disordered" evidence="1">
    <location>
        <begin position="1"/>
        <end position="39"/>
    </location>
</feature>
<dbReference type="AlphaFoldDB" id="A0A8T2MTV3"/>
<protein>
    <submittedName>
        <fullName evidence="2">Uncharacterized protein</fullName>
    </submittedName>
</protein>
<feature type="non-terminal residue" evidence="2">
    <location>
        <position position="65"/>
    </location>
</feature>
<evidence type="ECO:0000256" key="1">
    <source>
        <dbReference type="SAM" id="MobiDB-lite"/>
    </source>
</evidence>
<comment type="caution">
    <text evidence="2">The sequence shown here is derived from an EMBL/GenBank/DDBJ whole genome shotgun (WGS) entry which is preliminary data.</text>
</comment>
<evidence type="ECO:0000313" key="2">
    <source>
        <dbReference type="EMBL" id="KAG9331006.1"/>
    </source>
</evidence>
<gene>
    <name evidence="2" type="ORF">JZ751_021283</name>
</gene>
<organism evidence="2 3">
    <name type="scientific">Albula glossodonta</name>
    <name type="common">roundjaw bonefish</name>
    <dbReference type="NCBI Taxonomy" id="121402"/>
    <lineage>
        <taxon>Eukaryota</taxon>
        <taxon>Metazoa</taxon>
        <taxon>Chordata</taxon>
        <taxon>Craniata</taxon>
        <taxon>Vertebrata</taxon>
        <taxon>Euteleostomi</taxon>
        <taxon>Actinopterygii</taxon>
        <taxon>Neopterygii</taxon>
        <taxon>Teleostei</taxon>
        <taxon>Albuliformes</taxon>
        <taxon>Albulidae</taxon>
        <taxon>Albula</taxon>
    </lineage>
</organism>
<proteinExistence type="predicted"/>
<accession>A0A8T2MTV3</accession>